<protein>
    <submittedName>
        <fullName evidence="1">Uncharacterized protein</fullName>
    </submittedName>
</protein>
<reference evidence="1" key="2">
    <citation type="submission" date="2023-05" db="EMBL/GenBank/DDBJ databases">
        <authorList>
            <consortium name="Lawrence Berkeley National Laboratory"/>
            <person name="Steindorff A."/>
            <person name="Hensen N."/>
            <person name="Bonometti L."/>
            <person name="Westerberg I."/>
            <person name="Brannstrom I.O."/>
            <person name="Guillou S."/>
            <person name="Cros-Aarteil S."/>
            <person name="Calhoun S."/>
            <person name="Haridas S."/>
            <person name="Kuo A."/>
            <person name="Mondo S."/>
            <person name="Pangilinan J."/>
            <person name="Riley R."/>
            <person name="Labutti K."/>
            <person name="Andreopoulos B."/>
            <person name="Lipzen A."/>
            <person name="Chen C."/>
            <person name="Yanf M."/>
            <person name="Daum C."/>
            <person name="Ng V."/>
            <person name="Clum A."/>
            <person name="Ohm R."/>
            <person name="Martin F."/>
            <person name="Silar P."/>
            <person name="Natvig D."/>
            <person name="Lalanne C."/>
            <person name="Gautier V."/>
            <person name="Ament-Velasquez S.L."/>
            <person name="Kruys A."/>
            <person name="Hutchinson M.I."/>
            <person name="Powell A.J."/>
            <person name="Barry K."/>
            <person name="Miller A.N."/>
            <person name="Grigoriev I.V."/>
            <person name="Debuchy R."/>
            <person name="Gladieux P."/>
            <person name="Thoren M.H."/>
            <person name="Johannesson H."/>
        </authorList>
    </citation>
    <scope>NUCLEOTIDE SEQUENCE</scope>
    <source>
        <strain evidence="1">CBS 103.79</strain>
    </source>
</reference>
<evidence type="ECO:0000313" key="1">
    <source>
        <dbReference type="EMBL" id="KAK3899254.1"/>
    </source>
</evidence>
<comment type="caution">
    <text evidence="1">The sequence shown here is derived from an EMBL/GenBank/DDBJ whole genome shotgun (WGS) entry which is preliminary data.</text>
</comment>
<name>A0AAN6RQN6_9PEZI</name>
<dbReference type="AlphaFoldDB" id="A0AAN6RQN6"/>
<evidence type="ECO:0000313" key="2">
    <source>
        <dbReference type="Proteomes" id="UP001303889"/>
    </source>
</evidence>
<dbReference type="EMBL" id="MU855811">
    <property type="protein sequence ID" value="KAK3899254.1"/>
    <property type="molecule type" value="Genomic_DNA"/>
</dbReference>
<gene>
    <name evidence="1" type="ORF">C8A05DRAFT_37142</name>
</gene>
<sequence length="440" mass="49863">MADDTPEAQAGGKAVPHLGSLPAELFDKILFETDTIRDLARFTATARFVYRRFTMQRQTVLFRVLKNELGPVLVDARFLYMFPYSDTTDHAEYISRLRIMADAYREMLRGGNATRGLPVQRDVLPSLTELTAICGTLHKINFIADMYATAQLGLFLLGGGAGTPATAPLSPLERQRVVRAFYRRQILSNAWAATGRPKHWSEEDTAAISNTSTHQGEQLGLFGALEPWELQHIEHANIFLERLCLALVHHCPRTTNGARGISPRQFDELFAHLHCLVRVLRTYRGIAKRAARDLPTAMEPAHCARLRDEYVNPYQMIPMQFAWQTSRAASFPDPVTDKWERDGLVVPYVGDGLDLVPYGWLDALQGRYVTWFGEGLHSIPWIPVWGSHEKSMVQFMTVHLWRYAGFSLWGRERVEALKGLSVFGKLYTGFVFNRLNGRDP</sequence>
<accession>A0AAN6RQN6</accession>
<reference evidence="1" key="1">
    <citation type="journal article" date="2023" name="Mol. Phylogenet. Evol.">
        <title>Genome-scale phylogeny and comparative genomics of the fungal order Sordariales.</title>
        <authorList>
            <person name="Hensen N."/>
            <person name="Bonometti L."/>
            <person name="Westerberg I."/>
            <person name="Brannstrom I.O."/>
            <person name="Guillou S."/>
            <person name="Cros-Aarteil S."/>
            <person name="Calhoun S."/>
            <person name="Haridas S."/>
            <person name="Kuo A."/>
            <person name="Mondo S."/>
            <person name="Pangilinan J."/>
            <person name="Riley R."/>
            <person name="LaButti K."/>
            <person name="Andreopoulos B."/>
            <person name="Lipzen A."/>
            <person name="Chen C."/>
            <person name="Yan M."/>
            <person name="Daum C."/>
            <person name="Ng V."/>
            <person name="Clum A."/>
            <person name="Steindorff A."/>
            <person name="Ohm R.A."/>
            <person name="Martin F."/>
            <person name="Silar P."/>
            <person name="Natvig D.O."/>
            <person name="Lalanne C."/>
            <person name="Gautier V."/>
            <person name="Ament-Velasquez S.L."/>
            <person name="Kruys A."/>
            <person name="Hutchinson M.I."/>
            <person name="Powell A.J."/>
            <person name="Barry K."/>
            <person name="Miller A.N."/>
            <person name="Grigoriev I.V."/>
            <person name="Debuchy R."/>
            <person name="Gladieux P."/>
            <person name="Hiltunen Thoren M."/>
            <person name="Johannesson H."/>
        </authorList>
    </citation>
    <scope>NUCLEOTIDE SEQUENCE</scope>
    <source>
        <strain evidence="1">CBS 103.79</strain>
    </source>
</reference>
<organism evidence="1 2">
    <name type="scientific">Staphylotrichum tortipilum</name>
    <dbReference type="NCBI Taxonomy" id="2831512"/>
    <lineage>
        <taxon>Eukaryota</taxon>
        <taxon>Fungi</taxon>
        <taxon>Dikarya</taxon>
        <taxon>Ascomycota</taxon>
        <taxon>Pezizomycotina</taxon>
        <taxon>Sordariomycetes</taxon>
        <taxon>Sordariomycetidae</taxon>
        <taxon>Sordariales</taxon>
        <taxon>Chaetomiaceae</taxon>
        <taxon>Staphylotrichum</taxon>
    </lineage>
</organism>
<keyword evidence="2" id="KW-1185">Reference proteome</keyword>
<dbReference type="Proteomes" id="UP001303889">
    <property type="component" value="Unassembled WGS sequence"/>
</dbReference>
<proteinExistence type="predicted"/>